<evidence type="ECO:0000313" key="2">
    <source>
        <dbReference type="Proteomes" id="UP000827092"/>
    </source>
</evidence>
<keyword evidence="2" id="KW-1185">Reference proteome</keyword>
<evidence type="ECO:0000313" key="1">
    <source>
        <dbReference type="EMBL" id="KAG8200498.1"/>
    </source>
</evidence>
<dbReference type="AlphaFoldDB" id="A0AAV6VWK2"/>
<accession>A0AAV6VWK2</accession>
<protein>
    <submittedName>
        <fullName evidence="1">Uncharacterized protein</fullName>
    </submittedName>
</protein>
<dbReference type="EMBL" id="JAFNEN010000015">
    <property type="protein sequence ID" value="KAG8200498.1"/>
    <property type="molecule type" value="Genomic_DNA"/>
</dbReference>
<name>A0AAV6VWK2_9ARAC</name>
<proteinExistence type="predicted"/>
<gene>
    <name evidence="1" type="ORF">JTE90_000576</name>
</gene>
<organism evidence="1 2">
    <name type="scientific">Oedothorax gibbosus</name>
    <dbReference type="NCBI Taxonomy" id="931172"/>
    <lineage>
        <taxon>Eukaryota</taxon>
        <taxon>Metazoa</taxon>
        <taxon>Ecdysozoa</taxon>
        <taxon>Arthropoda</taxon>
        <taxon>Chelicerata</taxon>
        <taxon>Arachnida</taxon>
        <taxon>Araneae</taxon>
        <taxon>Araneomorphae</taxon>
        <taxon>Entelegynae</taxon>
        <taxon>Araneoidea</taxon>
        <taxon>Linyphiidae</taxon>
        <taxon>Erigoninae</taxon>
        <taxon>Oedothorax</taxon>
    </lineage>
</organism>
<sequence>MQPATAAWHSLSRCCPHKVRSSSPADPPYVGPLPPVAPLPTVRAAACVCAPLAHCTVLNGAAQGCLQSSNRDTDPSL</sequence>
<reference evidence="1 2" key="1">
    <citation type="journal article" date="2022" name="Nat. Ecol. Evol.">
        <title>A masculinizing supergene underlies an exaggerated male reproductive morph in a spider.</title>
        <authorList>
            <person name="Hendrickx F."/>
            <person name="De Corte Z."/>
            <person name="Sonet G."/>
            <person name="Van Belleghem S.M."/>
            <person name="Kostlbacher S."/>
            <person name="Vangestel C."/>
        </authorList>
    </citation>
    <scope>NUCLEOTIDE SEQUENCE [LARGE SCALE GENOMIC DNA]</scope>
    <source>
        <strain evidence="1">W744_W776</strain>
    </source>
</reference>
<dbReference type="Proteomes" id="UP000827092">
    <property type="component" value="Unassembled WGS sequence"/>
</dbReference>
<comment type="caution">
    <text evidence="1">The sequence shown here is derived from an EMBL/GenBank/DDBJ whole genome shotgun (WGS) entry which is preliminary data.</text>
</comment>